<dbReference type="RefSeq" id="XP_066915392.1">
    <property type="nucleotide sequence ID" value="XM_067059291.1"/>
</dbReference>
<dbReference type="PROSITE" id="PS51412">
    <property type="entry name" value="MACPF_2"/>
    <property type="match status" value="1"/>
</dbReference>
<dbReference type="PROSITE" id="PS50092">
    <property type="entry name" value="TSP1"/>
    <property type="match status" value="1"/>
</dbReference>
<dbReference type="AlphaFoldDB" id="A0A7M5X3T4"/>
<sequence>MAKPLLLIVLFHIVLVYTEDLPTTCIGDQCDPNWTPFPNMVSGLRGYNLASGDPMKDFSDPGFSDQIFLPTMMTDNNMVSLDPAITASELSNCRRSMIAHSYTTTSGLRNSYESFSKSGTDLQVGLEADVTAGVEGVDVSTTIPPAFSRAWSQSESFKQSSSLFTSETGMMSTSQGVCIQYEMSLSTYMLPKFTDPFTIALGELHDASKLSSTEQVSAFKKFVQNFGTHYMTDVQLGATFSQMSSYSQNIRKEMDHQTLEDCNYVSGAKVFGIPVEPDTTSCKTEDQSELNTYTSADFNHQIVSKGSDPTNIEDWATQEFTPIPLKYRFSPIANLFQKVFIDDKGYSNSAGEVVNSTAIRMWFVPLYYDYCVTMELDCTEPKGCGYDDQCPFDTLCTGTADEPHECSEWTQWACVTCGKGAEQKRTRTCNGCQGDSEQHRHHECEEQSACDKFADCTLLKGNINYVLQCPEGYVGVGLCGSQKGADCGYALNYANMLLCCKVREDPRTQNCKMYNEAGYGAKRTCDRIDSNQRKLITQYCGSRKGKDCNGYWNKYNCCQFPAVKTNPDSCTWKHGQCGENINCDHGQVLAGGCGSGTGTDCSGHSNSALCCPLQKTTAVDHCVMYRGWYGYNIKCPSGYIATGACAGGKSNDCGVGASTRLKCCKINVASTSQTCSPVATTTNGKDITCPKTDGRLTLVTEYCESGMNNDCAGSKSHSIKCCEQTNLMVNESTCQWIGGLYGEYVECPTGYAMTGSCGSGKYAACDGGNKVHKIRCCKIE</sequence>
<feature type="chain" id="PRO_5029749736" description="MACPF domain-containing protein" evidence="1">
    <location>
        <begin position="19"/>
        <end position="780"/>
    </location>
</feature>
<dbReference type="Proteomes" id="UP000594262">
    <property type="component" value="Unplaced"/>
</dbReference>
<evidence type="ECO:0000259" key="2">
    <source>
        <dbReference type="PROSITE" id="PS51412"/>
    </source>
</evidence>
<feature type="signal peptide" evidence="1">
    <location>
        <begin position="1"/>
        <end position="18"/>
    </location>
</feature>
<organism evidence="3 4">
    <name type="scientific">Clytia hemisphaerica</name>
    <dbReference type="NCBI Taxonomy" id="252671"/>
    <lineage>
        <taxon>Eukaryota</taxon>
        <taxon>Metazoa</taxon>
        <taxon>Cnidaria</taxon>
        <taxon>Hydrozoa</taxon>
        <taxon>Hydroidolina</taxon>
        <taxon>Leptothecata</taxon>
        <taxon>Obeliida</taxon>
        <taxon>Clytiidae</taxon>
        <taxon>Clytia</taxon>
    </lineage>
</organism>
<dbReference type="GeneID" id="136802554"/>
<name>A0A7M5X3T4_9CNID</name>
<evidence type="ECO:0000256" key="1">
    <source>
        <dbReference type="SAM" id="SignalP"/>
    </source>
</evidence>
<protein>
    <recommendedName>
        <fullName evidence="2">MACPF domain-containing protein</fullName>
    </recommendedName>
</protein>
<accession>A0A7M5X3T4</accession>
<dbReference type="InterPro" id="IPR000884">
    <property type="entry name" value="TSP1_rpt"/>
</dbReference>
<dbReference type="EnsemblMetazoa" id="CLYHEMT017477.1">
    <property type="protein sequence ID" value="CLYHEMP017477.1"/>
    <property type="gene ID" value="CLYHEMG017477"/>
</dbReference>
<dbReference type="InterPro" id="IPR020864">
    <property type="entry name" value="MACPF"/>
</dbReference>
<dbReference type="OrthoDB" id="10071520at2759"/>
<dbReference type="Pfam" id="PF01823">
    <property type="entry name" value="MACPF"/>
    <property type="match status" value="1"/>
</dbReference>
<evidence type="ECO:0000313" key="3">
    <source>
        <dbReference type="EnsemblMetazoa" id="CLYHEMP017477.1"/>
    </source>
</evidence>
<keyword evidence="4" id="KW-1185">Reference proteome</keyword>
<proteinExistence type="predicted"/>
<keyword evidence="1" id="KW-0732">Signal</keyword>
<evidence type="ECO:0000313" key="4">
    <source>
        <dbReference type="Proteomes" id="UP000594262"/>
    </source>
</evidence>
<reference evidence="3" key="1">
    <citation type="submission" date="2021-01" db="UniProtKB">
        <authorList>
            <consortium name="EnsemblMetazoa"/>
        </authorList>
    </citation>
    <scope>IDENTIFICATION</scope>
</reference>
<feature type="domain" description="MACPF" evidence="2">
    <location>
        <begin position="26"/>
        <end position="371"/>
    </location>
</feature>